<dbReference type="InterPro" id="IPR005996">
    <property type="entry name" value="Ribosomal_uL30_bac-type"/>
</dbReference>
<evidence type="ECO:0000256" key="2">
    <source>
        <dbReference type="ARBA" id="ARBA00022980"/>
    </source>
</evidence>
<dbReference type="AlphaFoldDB" id="A0A8S4N7K4"/>
<accession>A0A8S4N7K4</accession>
<dbReference type="Pfam" id="PF00327">
    <property type="entry name" value="Ribosomal_L30"/>
    <property type="match status" value="1"/>
</dbReference>
<dbReference type="InterPro" id="IPR016082">
    <property type="entry name" value="Ribosomal_uL30_ferredoxin-like"/>
</dbReference>
<protein>
    <recommendedName>
        <fullName evidence="4">Large ribosomal subunit protein uL30m</fullName>
    </recommendedName>
    <alternativeName>
        <fullName evidence="5">39S ribosomal protein L30, mitochondrial</fullName>
    </alternativeName>
</protein>
<organism evidence="7 8">
    <name type="scientific">Owenia fusiformis</name>
    <name type="common">Polychaete worm</name>
    <dbReference type="NCBI Taxonomy" id="6347"/>
    <lineage>
        <taxon>Eukaryota</taxon>
        <taxon>Metazoa</taxon>
        <taxon>Spiralia</taxon>
        <taxon>Lophotrochozoa</taxon>
        <taxon>Annelida</taxon>
        <taxon>Polychaeta</taxon>
        <taxon>Sedentaria</taxon>
        <taxon>Canalipalpata</taxon>
        <taxon>Sabellida</taxon>
        <taxon>Oweniida</taxon>
        <taxon>Oweniidae</taxon>
        <taxon>Owenia</taxon>
    </lineage>
</organism>
<dbReference type="PANTHER" id="PTHR15892">
    <property type="entry name" value="MITOCHONDRIAL RIBOSOMAL PROTEIN L30"/>
    <property type="match status" value="1"/>
</dbReference>
<comment type="caution">
    <text evidence="7">The sequence shown here is derived from an EMBL/GenBank/DDBJ whole genome shotgun (WGS) entry which is preliminary data.</text>
</comment>
<comment type="similarity">
    <text evidence="1">Belongs to the universal ribosomal protein uL30 family.</text>
</comment>
<dbReference type="GO" id="GO:0015934">
    <property type="term" value="C:large ribosomal subunit"/>
    <property type="evidence" value="ECO:0007669"/>
    <property type="project" value="InterPro"/>
</dbReference>
<proteinExistence type="inferred from homology"/>
<keyword evidence="8" id="KW-1185">Reference proteome</keyword>
<keyword evidence="2" id="KW-0689">Ribosomal protein</keyword>
<dbReference type="Proteomes" id="UP000749559">
    <property type="component" value="Unassembled WGS sequence"/>
</dbReference>
<dbReference type="GO" id="GO:0006412">
    <property type="term" value="P:translation"/>
    <property type="evidence" value="ECO:0007669"/>
    <property type="project" value="InterPro"/>
</dbReference>
<dbReference type="GO" id="GO:0005739">
    <property type="term" value="C:mitochondrion"/>
    <property type="evidence" value="ECO:0007669"/>
    <property type="project" value="TreeGrafter"/>
</dbReference>
<evidence type="ECO:0000313" key="7">
    <source>
        <dbReference type="EMBL" id="CAH1777389.1"/>
    </source>
</evidence>
<reference evidence="7" key="1">
    <citation type="submission" date="2022-03" db="EMBL/GenBank/DDBJ databases">
        <authorList>
            <person name="Martin C."/>
        </authorList>
    </citation>
    <scope>NUCLEOTIDE SEQUENCE</scope>
</reference>
<evidence type="ECO:0000256" key="3">
    <source>
        <dbReference type="ARBA" id="ARBA00023274"/>
    </source>
</evidence>
<name>A0A8S4N7K4_OWEFU</name>
<keyword evidence="3" id="KW-0687">Ribonucleoprotein</keyword>
<dbReference type="Gene3D" id="3.30.1390.20">
    <property type="entry name" value="Ribosomal protein L30, ferredoxin-like fold domain"/>
    <property type="match status" value="1"/>
</dbReference>
<evidence type="ECO:0000313" key="8">
    <source>
        <dbReference type="Proteomes" id="UP000749559"/>
    </source>
</evidence>
<sequence length="256" mass="30552">MELLCRSVGQLALKQRIFVPCVSSVRHHNHYEFSRWRKKYKQPIWRYKLKDKRALIPPDAWAEPLYERHEKIARGEEVVPQTPVMLHLVQRIKTLRGQPHTVKTLMEKLGLDGPLHKMVIKKNEPSVNKELMKVKHLIKIQQITFPYGPPTSDSDLDHTMVKTNGECMVTKEINSSEIPVKFEMDEDRKKWLMDKDTLKRHLQLKQQQFKVGEEYWKEQTVYKYNQDGKEHRYSHNKSQEKIKEHYNMGRPFKGKL</sequence>
<evidence type="ECO:0000256" key="5">
    <source>
        <dbReference type="ARBA" id="ARBA00035356"/>
    </source>
</evidence>
<dbReference type="SUPFAM" id="SSF55129">
    <property type="entry name" value="Ribosomal protein L30p/L7e"/>
    <property type="match status" value="1"/>
</dbReference>
<feature type="domain" description="Large ribosomal subunit protein uL30-like ferredoxin-like fold" evidence="6">
    <location>
        <begin position="88"/>
        <end position="138"/>
    </location>
</feature>
<dbReference type="EMBL" id="CAIIXF020000002">
    <property type="protein sequence ID" value="CAH1777389.1"/>
    <property type="molecule type" value="Genomic_DNA"/>
</dbReference>
<dbReference type="InterPro" id="IPR036919">
    <property type="entry name" value="Ribo_uL30_ferredoxin-like_sf"/>
</dbReference>
<evidence type="ECO:0000256" key="1">
    <source>
        <dbReference type="ARBA" id="ARBA00007594"/>
    </source>
</evidence>
<gene>
    <name evidence="7" type="ORF">OFUS_LOCUS4439</name>
</gene>
<dbReference type="GO" id="GO:0003735">
    <property type="term" value="F:structural constituent of ribosome"/>
    <property type="evidence" value="ECO:0007669"/>
    <property type="project" value="InterPro"/>
</dbReference>
<dbReference type="PANTHER" id="PTHR15892:SF2">
    <property type="entry name" value="LARGE RIBOSOMAL SUBUNIT PROTEIN UL30M"/>
    <property type="match status" value="1"/>
</dbReference>
<evidence type="ECO:0000259" key="6">
    <source>
        <dbReference type="Pfam" id="PF00327"/>
    </source>
</evidence>
<evidence type="ECO:0000256" key="4">
    <source>
        <dbReference type="ARBA" id="ARBA00035281"/>
    </source>
</evidence>